<feature type="region of interest" description="Disordered" evidence="1">
    <location>
        <begin position="580"/>
        <end position="615"/>
    </location>
</feature>
<feature type="region of interest" description="Disordered" evidence="1">
    <location>
        <begin position="418"/>
        <end position="461"/>
    </location>
</feature>
<dbReference type="PANTHER" id="PTHR12307">
    <property type="entry name" value="PROTEIN PHOSPHATASE 1 REGULATORY SUBUNIT"/>
    <property type="match status" value="1"/>
</dbReference>
<dbReference type="InterPro" id="IPR005036">
    <property type="entry name" value="CBM21_dom"/>
</dbReference>
<comment type="caution">
    <text evidence="3">The sequence shown here is derived from an EMBL/GenBank/DDBJ whole genome shotgun (WGS) entry which is preliminary data.</text>
</comment>
<feature type="compositionally biased region" description="Polar residues" evidence="1">
    <location>
        <begin position="445"/>
        <end position="459"/>
    </location>
</feature>
<dbReference type="InterPro" id="IPR038175">
    <property type="entry name" value="CBM21_dom_sf"/>
</dbReference>
<dbReference type="AlphaFoldDB" id="A0A835ZIC6"/>
<dbReference type="EMBL" id="JAEMGP010000027">
    <property type="protein sequence ID" value="KAG5193618.1"/>
    <property type="molecule type" value="Genomic_DNA"/>
</dbReference>
<evidence type="ECO:0000313" key="4">
    <source>
        <dbReference type="Proteomes" id="UP000664991"/>
    </source>
</evidence>
<dbReference type="GO" id="GO:0005979">
    <property type="term" value="P:regulation of glycogen biosynthetic process"/>
    <property type="evidence" value="ECO:0007669"/>
    <property type="project" value="TreeGrafter"/>
</dbReference>
<dbReference type="PROSITE" id="PS51159">
    <property type="entry name" value="CBM21"/>
    <property type="match status" value="1"/>
</dbReference>
<feature type="compositionally biased region" description="Acidic residues" evidence="1">
    <location>
        <begin position="77"/>
        <end position="96"/>
    </location>
</feature>
<protein>
    <recommendedName>
        <fullName evidence="2">CBM21 domain-containing protein</fullName>
    </recommendedName>
</protein>
<feature type="compositionally biased region" description="Pro residues" evidence="1">
    <location>
        <begin position="7"/>
        <end position="17"/>
    </location>
</feature>
<dbReference type="GO" id="GO:0008157">
    <property type="term" value="F:protein phosphatase 1 binding"/>
    <property type="evidence" value="ECO:0007669"/>
    <property type="project" value="TreeGrafter"/>
</dbReference>
<accession>A0A835ZIC6</accession>
<feature type="region of interest" description="Disordered" evidence="1">
    <location>
        <begin position="55"/>
        <end position="98"/>
    </location>
</feature>
<dbReference type="GO" id="GO:2001069">
    <property type="term" value="F:glycogen binding"/>
    <property type="evidence" value="ECO:0007669"/>
    <property type="project" value="TreeGrafter"/>
</dbReference>
<reference evidence="3 4" key="1">
    <citation type="submission" date="2020-12" db="EMBL/GenBank/DDBJ databases">
        <title>De novo assembly of Tibetan sheep genome.</title>
        <authorList>
            <person name="Li X."/>
        </authorList>
    </citation>
    <scope>NUCLEOTIDE SEQUENCE [LARGE SCALE GENOMIC DNA]</scope>
    <source>
        <tissue evidence="3">Heart</tissue>
    </source>
</reference>
<gene>
    <name evidence="3" type="ORF">JEQ12_019979</name>
</gene>
<feature type="region of interest" description="Disordered" evidence="1">
    <location>
        <begin position="1"/>
        <end position="28"/>
    </location>
</feature>
<dbReference type="GO" id="GO:0000164">
    <property type="term" value="C:protein phosphatase type 1 complex"/>
    <property type="evidence" value="ECO:0007669"/>
    <property type="project" value="TreeGrafter"/>
</dbReference>
<name>A0A835ZIC6_SHEEP</name>
<feature type="compositionally biased region" description="Acidic residues" evidence="1">
    <location>
        <begin position="581"/>
        <end position="591"/>
    </location>
</feature>
<feature type="region of interest" description="Disordered" evidence="1">
    <location>
        <begin position="791"/>
        <end position="830"/>
    </location>
</feature>
<sequence length="830" mass="87615">MARTAPVEPPLRHPAPPSLASGEPRTSVEAAVAPRRVLFADEALGLPLAQLRRYRPWGGPGAGKMAAAAGQDGDGGGAEDDDGEDGDEGEEEEEACLEPSPLCPVPAGGGFYLVPTFSLPPAPGRLERLGRVMVELEALLPPPGAVPGGAGVWVPGGRPPVLRGLVRVLNRSFEKVVHVRASHDGWASFCDHPARYVPRSPPGAGVGGPGAGDPILDLGLGLGPGQVSASSPDDGGRTDRFAFQLPFAEGAGDGARLDFVVRYETPEGTFWANNHGRNYTVLLRIAPAPIPTDAEGLLQQQQLEPQPECQGPVEAEARQLKSCMKPMRRRPNEELKMKSADDNTPAVAERPDVQETVGPLVAPTPLRPWPQMTLQVSEVTLTGRPPEEGDVTRSSPPVTFTEVPQAPAIRIPLSSSLCGLGRSPRDQASGPDASEGAAGPLLEPSQRQMEATWEVSSENGRGRKEPIVGAIMDKPPGGLEVVSGLEELLGEDTIDQELEQLYLSHLSRLRAAVAAGGAGGGGEGSIDGGVSPSHPLGILTDRDLILKWPGPERALNSALAEEITLHYARLGRGVELIKDTEDPDEEGEGEEGLSIIPSSPEGDTPKESPPEILSGAPSVVATMGDVWLPWAEGSGCNSPVALGIEGQFSEAPEKGTSKDSDSLHGGHILWKDHGGEWVEVDGWGGMWSYLLLLLHVCKVVWVLSSADRILAFASFCLAESNKAVPSLTFEEEGPRGVAVAIALVLVVEREGGGRTRSGSQMKAGRVMVENMSRRIKSTYRPKGRGFGRAYPQAVIEVEEPEEGPSIERKNVTPGQEKKDEGASAFPGQSG</sequence>
<feature type="domain" description="CBM21" evidence="2">
    <location>
        <begin position="126"/>
        <end position="282"/>
    </location>
</feature>
<dbReference type="PANTHER" id="PTHR12307:SF40">
    <property type="entry name" value="PROTEIN PHOSPHATASE 1 REGULATORY SUBUNIT 3F"/>
    <property type="match status" value="1"/>
</dbReference>
<dbReference type="Gene3D" id="2.60.40.2440">
    <property type="entry name" value="Carbohydrate binding type-21 domain"/>
    <property type="match status" value="1"/>
</dbReference>
<dbReference type="Proteomes" id="UP000664991">
    <property type="component" value="Unassembled WGS sequence"/>
</dbReference>
<feature type="compositionally biased region" description="Basic and acidic residues" evidence="1">
    <location>
        <begin position="805"/>
        <end position="821"/>
    </location>
</feature>
<organism evidence="3 4">
    <name type="scientific">Ovis aries</name>
    <name type="common">Sheep</name>
    <dbReference type="NCBI Taxonomy" id="9940"/>
    <lineage>
        <taxon>Eukaryota</taxon>
        <taxon>Metazoa</taxon>
        <taxon>Chordata</taxon>
        <taxon>Craniata</taxon>
        <taxon>Vertebrata</taxon>
        <taxon>Euteleostomi</taxon>
        <taxon>Mammalia</taxon>
        <taxon>Eutheria</taxon>
        <taxon>Laurasiatheria</taxon>
        <taxon>Artiodactyla</taxon>
        <taxon>Ruminantia</taxon>
        <taxon>Pecora</taxon>
        <taxon>Bovidae</taxon>
        <taxon>Caprinae</taxon>
        <taxon>Ovis</taxon>
    </lineage>
</organism>
<evidence type="ECO:0000313" key="3">
    <source>
        <dbReference type="EMBL" id="KAG5193618.1"/>
    </source>
</evidence>
<dbReference type="InterPro" id="IPR031320">
    <property type="entry name" value="GAGE"/>
</dbReference>
<dbReference type="InterPro" id="IPR050782">
    <property type="entry name" value="PP1_regulatory_subunit_3"/>
</dbReference>
<proteinExistence type="predicted"/>
<dbReference type="Pfam" id="PF03370">
    <property type="entry name" value="CBM_21"/>
    <property type="match status" value="1"/>
</dbReference>
<evidence type="ECO:0000256" key="1">
    <source>
        <dbReference type="SAM" id="MobiDB-lite"/>
    </source>
</evidence>
<evidence type="ECO:0000259" key="2">
    <source>
        <dbReference type="PROSITE" id="PS51159"/>
    </source>
</evidence>
<dbReference type="Pfam" id="PF05831">
    <property type="entry name" value="GAGE"/>
    <property type="match status" value="1"/>
</dbReference>